<gene>
    <name evidence="1" type="ORF">LEP1GSC194_2403</name>
</gene>
<comment type="caution">
    <text evidence="1">The sequence shown here is derived from an EMBL/GenBank/DDBJ whole genome shotgun (WGS) entry which is preliminary data.</text>
</comment>
<dbReference type="AlphaFoldDB" id="M6DA20"/>
<proteinExistence type="predicted"/>
<organism evidence="1 2">
    <name type="scientific">Leptospira alstonii serovar Sichuan str. 79601</name>
    <dbReference type="NCBI Taxonomy" id="1218565"/>
    <lineage>
        <taxon>Bacteria</taxon>
        <taxon>Pseudomonadati</taxon>
        <taxon>Spirochaetota</taxon>
        <taxon>Spirochaetia</taxon>
        <taxon>Leptospirales</taxon>
        <taxon>Leptospiraceae</taxon>
        <taxon>Leptospira</taxon>
    </lineage>
</organism>
<accession>M6DA20</accession>
<dbReference type="OrthoDB" id="343696at2"/>
<name>M6DA20_9LEPT</name>
<sequence>MNIHWKGLNEKLTGITLLTSLLAGVSGGIFSLNEYLEDVKAEKIKSTLGYVSNYSTGEISTSNQRLFEMWEREYPELESALEANKNDAKKQNEAYKLKSLSIIKANNAGKDIDVLVGFYTSLIHCVQRKICDETSAKTFFHSDMNRFIKLHSAYINYLQKKWDKDIGMEIENYLKNQTKTN</sequence>
<protein>
    <submittedName>
        <fullName evidence="1">Uncharacterized protein</fullName>
    </submittedName>
</protein>
<evidence type="ECO:0000313" key="1">
    <source>
        <dbReference type="EMBL" id="EMJ98128.1"/>
    </source>
</evidence>
<dbReference type="Proteomes" id="UP000011988">
    <property type="component" value="Unassembled WGS sequence"/>
</dbReference>
<dbReference type="RefSeq" id="WP_020771851.1">
    <property type="nucleotide sequence ID" value="NZ_ANIK01000003.1"/>
</dbReference>
<reference evidence="1 2" key="1">
    <citation type="submission" date="2013-01" db="EMBL/GenBank/DDBJ databases">
        <authorList>
            <person name="Harkins D.M."/>
            <person name="Durkin A.S."/>
            <person name="Brinkac L.M."/>
            <person name="Haft D.H."/>
            <person name="Selengut J.D."/>
            <person name="Sanka R."/>
            <person name="DePew J."/>
            <person name="Purushe J."/>
            <person name="Galloway R.L."/>
            <person name="Vinetz J.M."/>
            <person name="Sutton G.G."/>
            <person name="Nierman W.C."/>
            <person name="Fouts D.E."/>
        </authorList>
    </citation>
    <scope>NUCLEOTIDE SEQUENCE [LARGE SCALE GENOMIC DNA]</scope>
    <source>
        <strain evidence="1 2">79601</strain>
    </source>
</reference>
<dbReference type="EMBL" id="ANIK01000003">
    <property type="protein sequence ID" value="EMJ98128.1"/>
    <property type="molecule type" value="Genomic_DNA"/>
</dbReference>
<dbReference type="PATRIC" id="fig|1218565.3.peg.91"/>
<evidence type="ECO:0000313" key="2">
    <source>
        <dbReference type="Proteomes" id="UP000011988"/>
    </source>
</evidence>